<feature type="transmembrane region" description="Helical" evidence="6">
    <location>
        <begin position="231"/>
        <end position="250"/>
    </location>
</feature>
<feature type="transmembrane region" description="Helical" evidence="6">
    <location>
        <begin position="105"/>
        <end position="126"/>
    </location>
</feature>
<sequence>MTDTLATEPPLRATPDTPDSATVSAHAHARPWLARLHPGLFSIPLGLLALSGSWQRLTSFGWEFAPLLAQALLWLGLGILALLLLLAVAKLILHHGVFRQEFKHPVQGALLALMPVSCLLAVVLVRPTHPDWQLAVNLVIALCLMLQAIIAWHIVSQLATGQMPSELLSPALYLPIVPGGFVGAMALTVVGLPGFAMLLMGMGLGGWALLEMRILNRLFAGPLPLGLRPTLGIEIAPAAVGTLAAATVWPMLSADFIMIGLGIASGPVFAVLTRWRWWSQTPFSFSFWSFSFPAAALASCIAEAVRRGGWPPEVALGAVLLASSVILFLAVRTLNLLLRGRLLSPV</sequence>
<feature type="transmembrane region" description="Helical" evidence="6">
    <location>
        <begin position="192"/>
        <end position="210"/>
    </location>
</feature>
<dbReference type="InterPro" id="IPR004695">
    <property type="entry name" value="SLAC1/Mae1/Ssu1/TehA"/>
</dbReference>
<feature type="transmembrane region" description="Helical" evidence="6">
    <location>
        <begin position="71"/>
        <end position="93"/>
    </location>
</feature>
<evidence type="ECO:0000256" key="2">
    <source>
        <dbReference type="ARBA" id="ARBA00022692"/>
    </source>
</evidence>
<keyword evidence="2 6" id="KW-0812">Transmembrane</keyword>
<evidence type="ECO:0000256" key="1">
    <source>
        <dbReference type="ARBA" id="ARBA00004141"/>
    </source>
</evidence>
<keyword evidence="3 6" id="KW-1133">Transmembrane helix</keyword>
<dbReference type="Gene3D" id="1.50.10.150">
    <property type="entry name" value="Voltage-dependent anion channel"/>
    <property type="match status" value="1"/>
</dbReference>
<feature type="transmembrane region" description="Helical" evidence="6">
    <location>
        <begin position="32"/>
        <end position="51"/>
    </location>
</feature>
<dbReference type="InterPro" id="IPR038665">
    <property type="entry name" value="Voltage-dep_anion_channel_sf"/>
</dbReference>
<feature type="transmembrane region" description="Helical" evidence="6">
    <location>
        <begin position="285"/>
        <end position="305"/>
    </location>
</feature>
<evidence type="ECO:0008006" key="9">
    <source>
        <dbReference type="Google" id="ProtNLM"/>
    </source>
</evidence>
<dbReference type="InterPro" id="IPR052951">
    <property type="entry name" value="Tellurite_res_ion_channel"/>
</dbReference>
<evidence type="ECO:0000256" key="5">
    <source>
        <dbReference type="SAM" id="MobiDB-lite"/>
    </source>
</evidence>
<evidence type="ECO:0000313" key="7">
    <source>
        <dbReference type="EMBL" id="QJQ06428.1"/>
    </source>
</evidence>
<feature type="transmembrane region" description="Helical" evidence="6">
    <location>
        <begin position="132"/>
        <end position="155"/>
    </location>
</feature>
<gene>
    <name evidence="7" type="ORF">EJG51_011855</name>
</gene>
<dbReference type="GO" id="GO:0046583">
    <property type="term" value="F:monoatomic cation efflux transmembrane transporter activity"/>
    <property type="evidence" value="ECO:0007669"/>
    <property type="project" value="TreeGrafter"/>
</dbReference>
<comment type="subcellular location">
    <subcellularLocation>
        <location evidence="1">Membrane</location>
        <topology evidence="1">Multi-pass membrane protein</topology>
    </subcellularLocation>
</comment>
<organism evidence="7 8">
    <name type="scientific">Undibacterium piscinae</name>
    <dbReference type="NCBI Taxonomy" id="2495591"/>
    <lineage>
        <taxon>Bacteria</taxon>
        <taxon>Pseudomonadati</taxon>
        <taxon>Pseudomonadota</taxon>
        <taxon>Betaproteobacteria</taxon>
        <taxon>Burkholderiales</taxon>
        <taxon>Oxalobacteraceae</taxon>
        <taxon>Undibacterium</taxon>
    </lineage>
</organism>
<dbReference type="PANTHER" id="PTHR37955:SF1">
    <property type="entry name" value="DEP DOMAIN-CONTAINING PROTEIN"/>
    <property type="match status" value="1"/>
</dbReference>
<keyword evidence="8" id="KW-1185">Reference proteome</keyword>
<feature type="transmembrane region" description="Helical" evidence="6">
    <location>
        <begin position="256"/>
        <end position="273"/>
    </location>
</feature>
<dbReference type="KEGG" id="upi:EJG51_011855"/>
<feature type="region of interest" description="Disordered" evidence="5">
    <location>
        <begin position="1"/>
        <end position="22"/>
    </location>
</feature>
<keyword evidence="4 6" id="KW-0472">Membrane</keyword>
<accession>A0A6M4A675</accession>
<dbReference type="GO" id="GO:0005886">
    <property type="term" value="C:plasma membrane"/>
    <property type="evidence" value="ECO:0007669"/>
    <property type="project" value="TreeGrafter"/>
</dbReference>
<dbReference type="Pfam" id="PF03595">
    <property type="entry name" value="SLAC1"/>
    <property type="match status" value="1"/>
</dbReference>
<evidence type="ECO:0000313" key="8">
    <source>
        <dbReference type="Proteomes" id="UP000274350"/>
    </source>
</evidence>
<dbReference type="EMBL" id="CP051152">
    <property type="protein sequence ID" value="QJQ06428.1"/>
    <property type="molecule type" value="Genomic_DNA"/>
</dbReference>
<feature type="transmembrane region" description="Helical" evidence="6">
    <location>
        <begin position="317"/>
        <end position="338"/>
    </location>
</feature>
<proteinExistence type="predicted"/>
<evidence type="ECO:0000256" key="6">
    <source>
        <dbReference type="SAM" id="Phobius"/>
    </source>
</evidence>
<dbReference type="Proteomes" id="UP000274350">
    <property type="component" value="Chromosome"/>
</dbReference>
<dbReference type="AlphaFoldDB" id="A0A6M4A675"/>
<dbReference type="OrthoDB" id="309023at2"/>
<dbReference type="PANTHER" id="PTHR37955">
    <property type="entry name" value="TELLURITE RESISTANCE PROTEIN TEHA"/>
    <property type="match status" value="1"/>
</dbReference>
<reference evidence="7 8" key="1">
    <citation type="journal article" date="2019" name="Int. J. Syst. Evol. Microbiol.">
        <title>Undibacterium piscinae sp. nov., isolated from Korean shiner intestine.</title>
        <authorList>
            <person name="Lee S.Y."/>
            <person name="Kang W."/>
            <person name="Kim P.S."/>
            <person name="Kim H.S."/>
            <person name="Sung H."/>
            <person name="Shin N.R."/>
            <person name="Whon T.W."/>
            <person name="Yun J.H."/>
            <person name="Lee J.Y."/>
            <person name="Lee J.Y."/>
            <person name="Jung M.J."/>
            <person name="Jeong Y.S."/>
            <person name="Tak E.J."/>
            <person name="Han J.E."/>
            <person name="Hyun D.W."/>
            <person name="Kang M.S."/>
            <person name="Lee K.E."/>
            <person name="Lee B.H."/>
            <person name="Bae J.W."/>
        </authorList>
    </citation>
    <scope>NUCLEOTIDE SEQUENCE [LARGE SCALE GENOMIC DNA]</scope>
    <source>
        <strain evidence="7 8">S11R28</strain>
    </source>
</reference>
<name>A0A6M4A675_9BURK</name>
<protein>
    <recommendedName>
        <fullName evidence="9">C4-dicarboxylate ABC transporter</fullName>
    </recommendedName>
</protein>
<evidence type="ECO:0000256" key="4">
    <source>
        <dbReference type="ARBA" id="ARBA00023136"/>
    </source>
</evidence>
<evidence type="ECO:0000256" key="3">
    <source>
        <dbReference type="ARBA" id="ARBA00022989"/>
    </source>
</evidence>